<gene>
    <name evidence="3" type="ORF">ACHAWU_003253</name>
</gene>
<accession>A0ABD3MUS2</accession>
<dbReference type="AlphaFoldDB" id="A0ABD3MUS2"/>
<feature type="domain" description="WRKY19-like zinc finger" evidence="2">
    <location>
        <begin position="1072"/>
        <end position="1096"/>
    </location>
</feature>
<reference evidence="3 4" key="1">
    <citation type="submission" date="2024-10" db="EMBL/GenBank/DDBJ databases">
        <title>Updated reference genomes for cyclostephanoid diatoms.</title>
        <authorList>
            <person name="Roberts W.R."/>
            <person name="Alverson A.J."/>
        </authorList>
    </citation>
    <scope>NUCLEOTIDE SEQUENCE [LARGE SCALE GENOMIC DNA]</scope>
    <source>
        <strain evidence="3 4">AJA232-27</strain>
    </source>
</reference>
<evidence type="ECO:0000259" key="2">
    <source>
        <dbReference type="Pfam" id="PF24906"/>
    </source>
</evidence>
<feature type="compositionally biased region" description="Basic and acidic residues" evidence="1">
    <location>
        <begin position="368"/>
        <end position="380"/>
    </location>
</feature>
<dbReference type="InterPro" id="IPR056866">
    <property type="entry name" value="Znf_WRKY19"/>
</dbReference>
<sequence length="1184" mass="128135">MDADRVRAYLQVACAGLGFDIGEVWWMSNETGTSTVAAIEDREARGDTINSATIDGNEIIPLASISSSTTAAATTTTRRTAPKKRFLQLYTSKAYNDQRSKLVQPRADNSSVDDGGNASDHGDCVDDGGNASDHGDCSTTTTNHDASSLPAHSTTTPLRRTNSDHSLELEREHVLSPRIVEAVTHSTQVVWANCQRSEGLLGRSDVRLQTAIGMPVGVDECGNVWVVVMFSPMNVESSNDAIDYLKYISRSAATTGIPCLLPVWGGAEMTTTTTTPNVSGGAARRRGETKLIYNGNDDSDAGEEDEVDTHNIHHRSLVSITPRPNLSDHTEELGEGVIAKFVSFNVNDDDDEEENDHVNDHPGGMIGIEKESKSSFETDVRFSPSPTPTAYSNNFLDVIDDAITDAFDEASYGVWSTIMNSSGMTTTSSPMIEPCSGNNIGTSMSTASSVAILRNISDSSNATNTATQLELIQGRLEEFATAFLGMSVFDVADVWTVVSSSNGDNSLQHDYGNENVVTNHPIHLECLFTVAATSTNPEINALRNVSMNTSIDIADGAVGRAYNSGCPVWSSIKEIVYDSSRRQALENCKIETGFAVPIATSEGVSPSCILCFYSLLPADSVPFVMKFVQKAVRLLWSGLDVVENPHESVGKELWKDVGPADLGEMAADVEMQKAFVGKKRPRSFSFLGDDRVSSVSTQRNSNSVLRPNVGFDTVSAPPPNKGLAPAPLLPRMVQECSPNALQFIYFDSATEGHWAVQQAVQSIRDVQLWNGTRNDNGVHRQLENQPTTEYHQHQQERNLLLHSPPQQQHQTHTAQQFQPPQYHMSHFNYDNATAQHQQEPRNTSVACPPAGVHTDDPALIHANLIEFNAMAQIHAYNNRSNNISQITPTPAPFTNGKVGVPTIFNNSGATPNRVFSASYGESSMYHAPRLAYATNDNINLQSTINSEFHQTMYCTDAGQQLSAQLMDECLYGTEQTQCRMDGCNDLAVPKRPYCARHCDHCRIEGCNDLTVPKRPYCAKHCGNRQCEKEGCNKCAQGATRFCIAHGGGRRCTYPGCDKGARDKHFCAAHGGGKRCKTDGCSKSAVGGSLFCTGHGGGKRCRVPGCDKSAQSSTEFCVKHGGGKKCQHPGCEKVARGRTLFCAAHGGGIRCKVDGCNRVAVGKIQLCRSHGGGADTQGIGQLKAY</sequence>
<feature type="region of interest" description="Disordered" evidence="1">
    <location>
        <begin position="349"/>
        <end position="387"/>
    </location>
</feature>
<evidence type="ECO:0000313" key="4">
    <source>
        <dbReference type="Proteomes" id="UP001530293"/>
    </source>
</evidence>
<feature type="domain" description="WRKY19-like zinc finger" evidence="2">
    <location>
        <begin position="1024"/>
        <end position="1047"/>
    </location>
</feature>
<dbReference type="PANTHER" id="PTHR31827:SF1">
    <property type="entry name" value="EMB|CAB89363.1"/>
    <property type="match status" value="1"/>
</dbReference>
<organism evidence="3 4">
    <name type="scientific">Discostella pseudostelligera</name>
    <dbReference type="NCBI Taxonomy" id="259834"/>
    <lineage>
        <taxon>Eukaryota</taxon>
        <taxon>Sar</taxon>
        <taxon>Stramenopiles</taxon>
        <taxon>Ochrophyta</taxon>
        <taxon>Bacillariophyta</taxon>
        <taxon>Coscinodiscophyceae</taxon>
        <taxon>Thalassiosirophycidae</taxon>
        <taxon>Stephanodiscales</taxon>
        <taxon>Stephanodiscaceae</taxon>
        <taxon>Discostella</taxon>
    </lineage>
</organism>
<feature type="domain" description="WRKY19-like zinc finger" evidence="2">
    <location>
        <begin position="1097"/>
        <end position="1121"/>
    </location>
</feature>
<feature type="domain" description="WRKY19-like zinc finger" evidence="2">
    <location>
        <begin position="1122"/>
        <end position="1146"/>
    </location>
</feature>
<dbReference type="EMBL" id="JALLBG020000077">
    <property type="protein sequence ID" value="KAL3767162.1"/>
    <property type="molecule type" value="Genomic_DNA"/>
</dbReference>
<dbReference type="Proteomes" id="UP001530293">
    <property type="component" value="Unassembled WGS sequence"/>
</dbReference>
<protein>
    <recommendedName>
        <fullName evidence="2">WRKY19-like zinc finger domain-containing protein</fullName>
    </recommendedName>
</protein>
<feature type="compositionally biased region" description="Polar residues" evidence="1">
    <location>
        <begin position="137"/>
        <end position="160"/>
    </location>
</feature>
<evidence type="ECO:0000313" key="3">
    <source>
        <dbReference type="EMBL" id="KAL3767162.1"/>
    </source>
</evidence>
<dbReference type="PANTHER" id="PTHR31827">
    <property type="entry name" value="EMB|CAB89363.1"/>
    <property type="match status" value="1"/>
</dbReference>
<feature type="region of interest" description="Disordered" evidence="1">
    <location>
        <begin position="98"/>
        <end position="166"/>
    </location>
</feature>
<dbReference type="Pfam" id="PF24906">
    <property type="entry name" value="Zf_WRKY19"/>
    <property type="match status" value="6"/>
</dbReference>
<feature type="domain" description="WRKY19-like zinc finger" evidence="2">
    <location>
        <begin position="1048"/>
        <end position="1071"/>
    </location>
</feature>
<proteinExistence type="predicted"/>
<evidence type="ECO:0000256" key="1">
    <source>
        <dbReference type="SAM" id="MobiDB-lite"/>
    </source>
</evidence>
<feature type="domain" description="WRKY19-like zinc finger" evidence="2">
    <location>
        <begin position="1147"/>
        <end position="1171"/>
    </location>
</feature>
<comment type="caution">
    <text evidence="3">The sequence shown here is derived from an EMBL/GenBank/DDBJ whole genome shotgun (WGS) entry which is preliminary data.</text>
</comment>
<name>A0ABD3MUS2_9STRA</name>
<keyword evidence="4" id="KW-1185">Reference proteome</keyword>